<reference evidence="3" key="1">
    <citation type="submission" date="2015-12" db="EMBL/GenBank/DDBJ databases">
        <title>De novo transcriptome assembly of four potential Pierce s Disease insect vectors from Arizona vineyards.</title>
        <authorList>
            <person name="Tassone E.E."/>
        </authorList>
    </citation>
    <scope>NUCLEOTIDE SEQUENCE</scope>
</reference>
<dbReference type="PANTHER" id="PTHR11324:SF16">
    <property type="entry name" value="PDZ DOMAIN-CONTAINING PROTEIN 2"/>
    <property type="match status" value="1"/>
</dbReference>
<dbReference type="EMBL" id="GEDC01025519">
    <property type="protein sequence ID" value="JAS11779.1"/>
    <property type="molecule type" value="Transcribed_RNA"/>
</dbReference>
<organism evidence="3">
    <name type="scientific">Clastoptera arizonana</name>
    <name type="common">Arizona spittle bug</name>
    <dbReference type="NCBI Taxonomy" id="38151"/>
    <lineage>
        <taxon>Eukaryota</taxon>
        <taxon>Metazoa</taxon>
        <taxon>Ecdysozoa</taxon>
        <taxon>Arthropoda</taxon>
        <taxon>Hexapoda</taxon>
        <taxon>Insecta</taxon>
        <taxon>Pterygota</taxon>
        <taxon>Neoptera</taxon>
        <taxon>Paraneoptera</taxon>
        <taxon>Hemiptera</taxon>
        <taxon>Auchenorrhyncha</taxon>
        <taxon>Cercopoidea</taxon>
        <taxon>Clastopteridae</taxon>
        <taxon>Clastoptera</taxon>
    </lineage>
</organism>
<feature type="region of interest" description="Disordered" evidence="1">
    <location>
        <begin position="182"/>
        <end position="227"/>
    </location>
</feature>
<evidence type="ECO:0000259" key="2">
    <source>
        <dbReference type="PROSITE" id="PS50106"/>
    </source>
</evidence>
<accession>A0A1B6CED5</accession>
<sequence length="227" mass="25206">MACVPDRSEPLEIQHKPQQSHDSGAYIEWNNEDSPVMKEESYQSNVTGEFVTVVAVETVDRAESVAETSFVTVLSIGEERVETLPEVEEVLVYRLPGERLGFGLKFEGGLKTTEKVNRLFIQSCAPDSPASRTRCAWGPLAAGDEILEIDEVLVKEMTRIDCVRSLKESNVVIKLKIKPQRNAPRAVDQDRSEDNYSPPPIPPRKIPRKNSALKEATICPPDGFGDA</sequence>
<feature type="compositionally biased region" description="Basic and acidic residues" evidence="1">
    <location>
        <begin position="1"/>
        <end position="15"/>
    </location>
</feature>
<proteinExistence type="predicted"/>
<dbReference type="Pfam" id="PF00595">
    <property type="entry name" value="PDZ"/>
    <property type="match status" value="1"/>
</dbReference>
<feature type="region of interest" description="Disordered" evidence="1">
    <location>
        <begin position="1"/>
        <end position="25"/>
    </location>
</feature>
<dbReference type="AlphaFoldDB" id="A0A1B6CED5"/>
<dbReference type="SMART" id="SM00228">
    <property type="entry name" value="PDZ"/>
    <property type="match status" value="1"/>
</dbReference>
<dbReference type="PANTHER" id="PTHR11324">
    <property type="entry name" value="IL16-RELATED"/>
    <property type="match status" value="1"/>
</dbReference>
<dbReference type="PROSITE" id="PS50106">
    <property type="entry name" value="PDZ"/>
    <property type="match status" value="1"/>
</dbReference>
<dbReference type="Gene3D" id="2.30.42.10">
    <property type="match status" value="1"/>
</dbReference>
<gene>
    <name evidence="3" type="ORF">g.45415</name>
</gene>
<dbReference type="InterPro" id="IPR036034">
    <property type="entry name" value="PDZ_sf"/>
</dbReference>
<feature type="domain" description="PDZ" evidence="2">
    <location>
        <begin position="89"/>
        <end position="181"/>
    </location>
</feature>
<feature type="non-terminal residue" evidence="3">
    <location>
        <position position="227"/>
    </location>
</feature>
<evidence type="ECO:0000256" key="1">
    <source>
        <dbReference type="SAM" id="MobiDB-lite"/>
    </source>
</evidence>
<dbReference type="CDD" id="cd00136">
    <property type="entry name" value="PDZ_canonical"/>
    <property type="match status" value="1"/>
</dbReference>
<protein>
    <recommendedName>
        <fullName evidence="2">PDZ domain-containing protein</fullName>
    </recommendedName>
</protein>
<name>A0A1B6CED5_9HEMI</name>
<dbReference type="InterPro" id="IPR001478">
    <property type="entry name" value="PDZ"/>
</dbReference>
<evidence type="ECO:0000313" key="3">
    <source>
        <dbReference type="EMBL" id="JAS11779.1"/>
    </source>
</evidence>
<dbReference type="SUPFAM" id="SSF50156">
    <property type="entry name" value="PDZ domain-like"/>
    <property type="match status" value="1"/>
</dbReference>